<reference evidence="2" key="2">
    <citation type="submission" date="2013-07" db="EMBL/GenBank/DDBJ databases">
        <authorList>
            <consortium name="The Broad Institute Genome Sequencing Platform"/>
            <person name="Cuomo C."/>
            <person name="Litvintseva A."/>
            <person name="Chen Y."/>
            <person name="Heitman J."/>
            <person name="Sun S."/>
            <person name="Springer D."/>
            <person name="Dromer F."/>
            <person name="Young S.K."/>
            <person name="Zeng Q."/>
            <person name="Gargeya S."/>
            <person name="Fitzgerald M."/>
            <person name="Abouelleil A."/>
            <person name="Alvarado L."/>
            <person name="Berlin A.M."/>
            <person name="Chapman S.B."/>
            <person name="Dewar J."/>
            <person name="Goldberg J."/>
            <person name="Griggs A."/>
            <person name="Gujja S."/>
            <person name="Hansen M."/>
            <person name="Howarth C."/>
            <person name="Imamovic A."/>
            <person name="Larimer J."/>
            <person name="McCowan C."/>
            <person name="Murphy C."/>
            <person name="Pearson M."/>
            <person name="Priest M."/>
            <person name="Roberts A."/>
            <person name="Saif S."/>
            <person name="Shea T."/>
            <person name="Sykes S."/>
            <person name="Wortman J."/>
            <person name="Nusbaum C."/>
            <person name="Birren B."/>
        </authorList>
    </citation>
    <scope>NUCLEOTIDE SEQUENCE</scope>
    <source>
        <strain evidence="2">CBS 10737</strain>
    </source>
</reference>
<dbReference type="OrthoDB" id="2400485at2759"/>
<evidence type="ECO:0000313" key="2">
    <source>
        <dbReference type="EMBL" id="WWC69877.1"/>
    </source>
</evidence>
<name>A0A1B9HSN3_9TREE</name>
<dbReference type="AlphaFoldDB" id="A0A1B9HSN3"/>
<protein>
    <submittedName>
        <fullName evidence="1">Uncharacterized protein</fullName>
    </submittedName>
</protein>
<dbReference type="KEGG" id="kpin:30176141"/>
<dbReference type="RefSeq" id="XP_019007511.1">
    <property type="nucleotide sequence ID" value="XM_019159459.1"/>
</dbReference>
<organism evidence="1">
    <name type="scientific">Kwoniella pini CBS 10737</name>
    <dbReference type="NCBI Taxonomy" id="1296096"/>
    <lineage>
        <taxon>Eukaryota</taxon>
        <taxon>Fungi</taxon>
        <taxon>Dikarya</taxon>
        <taxon>Basidiomycota</taxon>
        <taxon>Agaricomycotina</taxon>
        <taxon>Tremellomycetes</taxon>
        <taxon>Tremellales</taxon>
        <taxon>Cryptococcaceae</taxon>
        <taxon>Kwoniella</taxon>
    </lineage>
</organism>
<keyword evidence="3" id="KW-1185">Reference proteome</keyword>
<dbReference type="Proteomes" id="UP000094020">
    <property type="component" value="Chromosome 5"/>
</dbReference>
<reference evidence="2" key="4">
    <citation type="submission" date="2024-02" db="EMBL/GenBank/DDBJ databases">
        <title>Comparative genomics of Cryptococcus and Kwoniella reveals pathogenesis evolution and contrasting modes of karyotype evolution via chromosome fusion or intercentromeric recombination.</title>
        <authorList>
            <person name="Coelho M.A."/>
            <person name="David-Palma M."/>
            <person name="Shea T."/>
            <person name="Bowers K."/>
            <person name="McGinley-Smith S."/>
            <person name="Mohammad A.W."/>
            <person name="Gnirke A."/>
            <person name="Yurkov A.M."/>
            <person name="Nowrousian M."/>
            <person name="Sun S."/>
            <person name="Cuomo C.A."/>
            <person name="Heitman J."/>
        </authorList>
    </citation>
    <scope>NUCLEOTIDE SEQUENCE</scope>
    <source>
        <strain evidence="2">CBS 10737</strain>
    </source>
</reference>
<evidence type="ECO:0000313" key="1">
    <source>
        <dbReference type="EMBL" id="OCF46292.1"/>
    </source>
</evidence>
<proteinExistence type="predicted"/>
<sequence>MSLTRQLIKTNSILLKQTAKTPSTIFIRMSSTESSNTSNFGFKERQPTSEEKSLVEDVLQLYQLNPITSSYARYDTNAQFHDPIGLAKGLDAIKAQFNGMPKIFSSSETKGLVYLDNPEIKPPSVQISLSQLYKMKPTGEKLVNSLVTFHVDPSSNLILKHDEEWDAKPNTTGEDGFFGKLNELRKKFTAAAVQAGVDTTPKDQK</sequence>
<dbReference type="EMBL" id="CP144523">
    <property type="protein sequence ID" value="WWC69877.1"/>
    <property type="molecule type" value="Genomic_DNA"/>
</dbReference>
<dbReference type="EMBL" id="KV700118">
    <property type="protein sequence ID" value="OCF46292.1"/>
    <property type="molecule type" value="Genomic_DNA"/>
</dbReference>
<reference evidence="1" key="3">
    <citation type="submission" date="2016-07" db="EMBL/GenBank/DDBJ databases">
        <title>Evolution of pathogenesis and genome organization in the Tremellales.</title>
        <authorList>
            <person name="Cuomo C."/>
            <person name="Litvintseva A."/>
            <person name="Heitman J."/>
            <person name="Chen Y."/>
            <person name="Sun S."/>
            <person name="Springer D."/>
            <person name="Dromer F."/>
            <person name="Young S."/>
            <person name="Zeng Q."/>
            <person name="Chapman S."/>
            <person name="Gujja S."/>
            <person name="Saif S."/>
            <person name="Birren B."/>
        </authorList>
    </citation>
    <scope>NUCLEOTIDE SEQUENCE</scope>
    <source>
        <strain evidence="1">CBS 10737</strain>
    </source>
</reference>
<reference evidence="1" key="1">
    <citation type="submission" date="2013-07" db="EMBL/GenBank/DDBJ databases">
        <title>The Genome Sequence of Cryptococcus pinus CBS10737.</title>
        <authorList>
            <consortium name="The Broad Institute Genome Sequencing Platform"/>
            <person name="Cuomo C."/>
            <person name="Litvintseva A."/>
            <person name="Chen Y."/>
            <person name="Heitman J."/>
            <person name="Sun S."/>
            <person name="Springer D."/>
            <person name="Dromer F."/>
            <person name="Young S.K."/>
            <person name="Zeng Q."/>
            <person name="Gargeya S."/>
            <person name="Fitzgerald M."/>
            <person name="Abouelleil A."/>
            <person name="Alvarado L."/>
            <person name="Berlin A.M."/>
            <person name="Chapman S.B."/>
            <person name="Dewar J."/>
            <person name="Goldberg J."/>
            <person name="Griggs A."/>
            <person name="Gujja S."/>
            <person name="Hansen M."/>
            <person name="Howarth C."/>
            <person name="Imamovic A."/>
            <person name="Larimer J."/>
            <person name="McCowan C."/>
            <person name="Murphy C."/>
            <person name="Pearson M."/>
            <person name="Priest M."/>
            <person name="Roberts A."/>
            <person name="Saif S."/>
            <person name="Shea T."/>
            <person name="Sykes S."/>
            <person name="Wortman J."/>
            <person name="Nusbaum C."/>
            <person name="Birren B."/>
        </authorList>
    </citation>
    <scope>NUCLEOTIDE SEQUENCE [LARGE SCALE GENOMIC DNA]</scope>
    <source>
        <strain evidence="1">CBS 10737</strain>
    </source>
</reference>
<dbReference type="PANTHER" id="PTHR34213">
    <property type="entry name" value="NUCLEAR TRANSPORT FACTOR 2 (NTF2) FAMILY PROTEIN"/>
    <property type="match status" value="1"/>
</dbReference>
<dbReference type="PANTHER" id="PTHR34213:SF2">
    <property type="entry name" value="NUCLEAR TRANSPORT FACTOR 2 (NTF2) FAMILY PROTEIN"/>
    <property type="match status" value="1"/>
</dbReference>
<evidence type="ECO:0000313" key="3">
    <source>
        <dbReference type="Proteomes" id="UP000094020"/>
    </source>
</evidence>
<gene>
    <name evidence="1" type="ORF">I206_07772</name>
    <name evidence="2" type="ORF">I206_103820</name>
</gene>
<accession>A0A1B9HSN3</accession>
<dbReference type="STRING" id="1296096.A0A1B9HSN3"/>
<dbReference type="GeneID" id="30176141"/>